<gene>
    <name evidence="9" type="ORF">BBAD15_g2808</name>
</gene>
<dbReference type="GO" id="GO:0005783">
    <property type="term" value="C:endoplasmic reticulum"/>
    <property type="evidence" value="ECO:0007669"/>
    <property type="project" value="TreeGrafter"/>
</dbReference>
<dbReference type="PIRSF" id="PIRSF000126">
    <property type="entry name" value="11-beta-HSD1"/>
    <property type="match status" value="1"/>
</dbReference>
<sequence>MRCFMANSRSVAVITGASSGIGAVYADRFAARGFDLLLVARREDRLRDLAAKLEARHGITVTTLKADLVNDQDIAAVEAALKDQRISVLINNAGTAHSAAFTAASVEQHQALITLNITALTRLSHAALLNFQQKNSGTLINISSILAVQSWVGSAVYSGTKGYVLNLTKVLQAEAAGTGIRIQAVLPAATATEIWDRAGVSVDSLPEGAVMKVEDLVDSALAGLDSGEAITIPPLHDIRLWETYATTAQAMFDAAGVGQPAPRYVR</sequence>
<evidence type="ECO:0000256" key="3">
    <source>
        <dbReference type="ARBA" id="ARBA00022832"/>
    </source>
</evidence>
<keyword evidence="5" id="KW-0560">Oxidoreductase</keyword>
<dbReference type="Gene3D" id="3.40.50.720">
    <property type="entry name" value="NAD(P)-binding Rossmann-like Domain"/>
    <property type="match status" value="1"/>
</dbReference>
<comment type="similarity">
    <text evidence="8">Belongs to the short-chain dehydrogenases/reductases (SDR) family.</text>
</comment>
<dbReference type="Pfam" id="PF00106">
    <property type="entry name" value="adh_short"/>
    <property type="match status" value="1"/>
</dbReference>
<evidence type="ECO:0000313" key="10">
    <source>
        <dbReference type="Proteomes" id="UP000030106"/>
    </source>
</evidence>
<dbReference type="InterPro" id="IPR002347">
    <property type="entry name" value="SDR_fam"/>
</dbReference>
<dbReference type="InterPro" id="IPR036291">
    <property type="entry name" value="NAD(P)-bd_dom_sf"/>
</dbReference>
<organism evidence="9 10">
    <name type="scientific">Beauveria bassiana D1-5</name>
    <dbReference type="NCBI Taxonomy" id="1245745"/>
    <lineage>
        <taxon>Eukaryota</taxon>
        <taxon>Fungi</taxon>
        <taxon>Dikarya</taxon>
        <taxon>Ascomycota</taxon>
        <taxon>Pezizomycotina</taxon>
        <taxon>Sordariomycetes</taxon>
        <taxon>Hypocreomycetidae</taxon>
        <taxon>Hypocreales</taxon>
        <taxon>Cordycipitaceae</taxon>
        <taxon>Beauveria</taxon>
    </lineage>
</organism>
<evidence type="ECO:0000313" key="9">
    <source>
        <dbReference type="EMBL" id="KGQ11448.1"/>
    </source>
</evidence>
<dbReference type="PROSITE" id="PS00061">
    <property type="entry name" value="ADH_SHORT"/>
    <property type="match status" value="1"/>
</dbReference>
<dbReference type="Proteomes" id="UP000030106">
    <property type="component" value="Unassembled WGS sequence"/>
</dbReference>
<evidence type="ECO:0000256" key="8">
    <source>
        <dbReference type="RuleBase" id="RU000363"/>
    </source>
</evidence>
<evidence type="ECO:0000256" key="4">
    <source>
        <dbReference type="ARBA" id="ARBA00022857"/>
    </source>
</evidence>
<dbReference type="HOGENOM" id="CLU_010194_2_1_1"/>
<reference evidence="9 10" key="1">
    <citation type="submission" date="2012-10" db="EMBL/GenBank/DDBJ databases">
        <title>Genome sequencing and analysis of entomopathogenic fungi Beauveria bassiana D1-5.</title>
        <authorList>
            <person name="Li Q."/>
            <person name="Wang L."/>
            <person name="Zhang Z."/>
            <person name="Wang Q."/>
            <person name="Ren J."/>
            <person name="Wang M."/>
            <person name="Xu W."/>
            <person name="Wang J."/>
            <person name="Lu Y."/>
            <person name="Du Q."/>
            <person name="Sun Z."/>
        </authorList>
    </citation>
    <scope>NUCLEOTIDE SEQUENCE [LARGE SCALE GENOMIC DNA]</scope>
    <source>
        <strain evidence="9 10">D1-5</strain>
    </source>
</reference>
<keyword evidence="3" id="KW-0276">Fatty acid metabolism</keyword>
<dbReference type="PANTHER" id="PTHR43086:SF2">
    <property type="entry name" value="HYDROXYSTEROID DEHYDROGENASE-LIKE PROTEIN 1"/>
    <property type="match status" value="1"/>
</dbReference>
<comment type="caution">
    <text evidence="9">The sequence shown here is derived from an EMBL/GenBank/DDBJ whole genome shotgun (WGS) entry which is preliminary data.</text>
</comment>
<evidence type="ECO:0000256" key="7">
    <source>
        <dbReference type="ARBA" id="ARBA00023160"/>
    </source>
</evidence>
<dbReference type="GO" id="GO:0030497">
    <property type="term" value="P:fatty acid elongation"/>
    <property type="evidence" value="ECO:0007669"/>
    <property type="project" value="TreeGrafter"/>
</dbReference>
<evidence type="ECO:0000256" key="6">
    <source>
        <dbReference type="ARBA" id="ARBA00023098"/>
    </source>
</evidence>
<protein>
    <submittedName>
        <fullName evidence="9">Estradiol 17-beta-dehydrogenase 12-A</fullName>
    </submittedName>
</protein>
<comment type="pathway">
    <text evidence="1">Lipid metabolism; fatty acid biosynthesis.</text>
</comment>
<keyword evidence="7" id="KW-0275">Fatty acid biosynthesis</keyword>
<dbReference type="PRINTS" id="PR00081">
    <property type="entry name" value="GDHRDH"/>
</dbReference>
<evidence type="ECO:0000256" key="1">
    <source>
        <dbReference type="ARBA" id="ARBA00005194"/>
    </source>
</evidence>
<name>A0A0A2VUX4_BEABA</name>
<accession>A0A0A2VUX4</accession>
<keyword evidence="6" id="KW-0443">Lipid metabolism</keyword>
<proteinExistence type="inferred from homology"/>
<dbReference type="PANTHER" id="PTHR43086">
    <property type="entry name" value="VERY-LONG-CHAIN 3-OXOOACYL-COA REDUCTASE"/>
    <property type="match status" value="1"/>
</dbReference>
<keyword evidence="2" id="KW-0444">Lipid biosynthesis</keyword>
<dbReference type="GO" id="GO:0016491">
    <property type="term" value="F:oxidoreductase activity"/>
    <property type="evidence" value="ECO:0007669"/>
    <property type="project" value="UniProtKB-KW"/>
</dbReference>
<dbReference type="InterPro" id="IPR020904">
    <property type="entry name" value="Sc_DH/Rdtase_CS"/>
</dbReference>
<dbReference type="SUPFAM" id="SSF51735">
    <property type="entry name" value="NAD(P)-binding Rossmann-fold domains"/>
    <property type="match status" value="1"/>
</dbReference>
<keyword evidence="4" id="KW-0521">NADP</keyword>
<dbReference type="PRINTS" id="PR00080">
    <property type="entry name" value="SDRFAMILY"/>
</dbReference>
<dbReference type="EMBL" id="ANFO01000216">
    <property type="protein sequence ID" value="KGQ11448.1"/>
    <property type="molecule type" value="Genomic_DNA"/>
</dbReference>
<evidence type="ECO:0000256" key="2">
    <source>
        <dbReference type="ARBA" id="ARBA00022516"/>
    </source>
</evidence>
<dbReference type="AlphaFoldDB" id="A0A0A2VUX4"/>
<evidence type="ECO:0000256" key="5">
    <source>
        <dbReference type="ARBA" id="ARBA00023002"/>
    </source>
</evidence>